<dbReference type="GO" id="GO:0016787">
    <property type="term" value="F:hydrolase activity"/>
    <property type="evidence" value="ECO:0007669"/>
    <property type="project" value="UniProtKB-KW"/>
</dbReference>
<comment type="subcellular location">
    <subcellularLocation>
        <location evidence="2">Cytoplasm</location>
    </subcellularLocation>
</comment>
<evidence type="ECO:0000313" key="14">
    <source>
        <dbReference type="EMBL" id="AMJ40972.1"/>
    </source>
</evidence>
<evidence type="ECO:0000256" key="13">
    <source>
        <dbReference type="ARBA" id="ARBA00029523"/>
    </source>
</evidence>
<dbReference type="GO" id="GO:0006310">
    <property type="term" value="P:DNA recombination"/>
    <property type="evidence" value="ECO:0007669"/>
    <property type="project" value="UniProtKB-KW"/>
</dbReference>
<keyword evidence="11" id="KW-0234">DNA repair</keyword>
<reference evidence="17" key="4">
    <citation type="submission" date="2016-11" db="EMBL/GenBank/DDBJ databases">
        <authorList>
            <person name="Jaros S."/>
            <person name="Januszkiewicz K."/>
            <person name="Wedrychowicz H."/>
        </authorList>
    </citation>
    <scope>NUCLEOTIDE SEQUENCE [LARGE SCALE GENOMIC DNA]</scope>
    <source>
        <strain evidence="17">DSM 1682</strain>
    </source>
</reference>
<dbReference type="GO" id="GO:0046872">
    <property type="term" value="F:metal ion binding"/>
    <property type="evidence" value="ECO:0007669"/>
    <property type="project" value="UniProtKB-KW"/>
</dbReference>
<keyword evidence="4" id="KW-0540">Nuclease</keyword>
<evidence type="ECO:0000313" key="16">
    <source>
        <dbReference type="Proteomes" id="UP000068026"/>
    </source>
</evidence>
<dbReference type="Proteomes" id="UP000068026">
    <property type="component" value="Chromosome"/>
</dbReference>
<proteinExistence type="inferred from homology"/>
<evidence type="ECO:0000256" key="1">
    <source>
        <dbReference type="ARBA" id="ARBA00001946"/>
    </source>
</evidence>
<dbReference type="InterPro" id="IPR004612">
    <property type="entry name" value="Resolv_RecU"/>
</dbReference>
<dbReference type="EMBL" id="CP014223">
    <property type="protein sequence ID" value="AMJ40972.1"/>
    <property type="molecule type" value="Genomic_DNA"/>
</dbReference>
<evidence type="ECO:0000256" key="7">
    <source>
        <dbReference type="ARBA" id="ARBA00022763"/>
    </source>
</evidence>
<dbReference type="Proteomes" id="UP000184204">
    <property type="component" value="Unassembled WGS sequence"/>
</dbReference>
<keyword evidence="7" id="KW-0227">DNA damage</keyword>
<organism evidence="15 17">
    <name type="scientific">Anaerotignum propionicum DSM 1682</name>
    <dbReference type="NCBI Taxonomy" id="991789"/>
    <lineage>
        <taxon>Bacteria</taxon>
        <taxon>Bacillati</taxon>
        <taxon>Bacillota</taxon>
        <taxon>Clostridia</taxon>
        <taxon>Lachnospirales</taxon>
        <taxon>Anaerotignaceae</taxon>
        <taxon>Anaerotignum</taxon>
    </lineage>
</organism>
<dbReference type="RefSeq" id="WP_066049429.1">
    <property type="nucleotide sequence ID" value="NZ_CP014223.1"/>
</dbReference>
<keyword evidence="8" id="KW-0378">Hydrolase</keyword>
<sequence>MAYNQLTAKRQHQNAVNNAQGHLFESAILAGCNTYRENGRAEINKTPEPFRVLNKGIDGMFMGRFTAHAQPDFQGTLEDGRSIVFEAKTTTSDRMKRDVLTAEQQNALESHMSLGAVAAVCVGLEDNFFFIPWKVWRDMKEHFGRKYITAIDVEEYQVKFNGAVMFLDYIKGVNAK</sequence>
<dbReference type="EMBL" id="FQUA01000004">
    <property type="protein sequence ID" value="SHE60130.1"/>
    <property type="molecule type" value="Genomic_DNA"/>
</dbReference>
<keyword evidence="3" id="KW-0963">Cytoplasm</keyword>
<evidence type="ECO:0000256" key="4">
    <source>
        <dbReference type="ARBA" id="ARBA00022722"/>
    </source>
</evidence>
<evidence type="ECO:0000256" key="9">
    <source>
        <dbReference type="ARBA" id="ARBA00022842"/>
    </source>
</evidence>
<evidence type="ECO:0000256" key="10">
    <source>
        <dbReference type="ARBA" id="ARBA00023172"/>
    </source>
</evidence>
<keyword evidence="16" id="KW-1185">Reference proteome</keyword>
<protein>
    <recommendedName>
        <fullName evidence="13">Holliday junction resolvase RecU</fullName>
    </recommendedName>
</protein>
<reference evidence="15" key="3">
    <citation type="submission" date="2016-11" db="EMBL/GenBank/DDBJ databases">
        <authorList>
            <person name="Varghese N."/>
            <person name="Submissions S."/>
        </authorList>
    </citation>
    <scope>NUCLEOTIDE SEQUENCE</scope>
    <source>
        <strain evidence="15">DSM 1682</strain>
    </source>
</reference>
<name>A0A0X1U7R7_ANAPI</name>
<dbReference type="SUPFAM" id="SSF52980">
    <property type="entry name" value="Restriction endonuclease-like"/>
    <property type="match status" value="1"/>
</dbReference>
<comment type="cofactor">
    <cofactor evidence="1">
        <name>Mg(2+)</name>
        <dbReference type="ChEBI" id="CHEBI:18420"/>
    </cofactor>
</comment>
<keyword evidence="9" id="KW-0460">Magnesium</keyword>
<reference evidence="16" key="2">
    <citation type="submission" date="2016-01" db="EMBL/GenBank/DDBJ databases">
        <authorList>
            <person name="Poehlein A."/>
            <person name="Schlien K."/>
            <person name="Gottschalk G."/>
            <person name="Buckel W."/>
            <person name="Daniel R."/>
        </authorList>
    </citation>
    <scope>NUCLEOTIDE SEQUENCE [LARGE SCALE GENOMIC DNA]</scope>
    <source>
        <strain evidence="16">X2</strain>
    </source>
</reference>
<dbReference type="OrthoDB" id="9798755at2"/>
<dbReference type="KEGG" id="cpro:CPRO_13790"/>
<evidence type="ECO:0000256" key="11">
    <source>
        <dbReference type="ARBA" id="ARBA00023204"/>
    </source>
</evidence>
<accession>A0A0X1U7R7</accession>
<keyword evidence="6 14" id="KW-0255">Endonuclease</keyword>
<dbReference type="GO" id="GO:0003676">
    <property type="term" value="F:nucleic acid binding"/>
    <property type="evidence" value="ECO:0007669"/>
    <property type="project" value="InterPro"/>
</dbReference>
<evidence type="ECO:0000256" key="5">
    <source>
        <dbReference type="ARBA" id="ARBA00022723"/>
    </source>
</evidence>
<reference evidence="14 16" key="1">
    <citation type="journal article" date="2016" name="Genome Announc.">
        <title>Complete Genome Sequence of the Amino Acid-Fermenting Clostridium propionicum X2 (DSM 1682).</title>
        <authorList>
            <person name="Poehlein A."/>
            <person name="Schlien K."/>
            <person name="Chowdhury N.P."/>
            <person name="Gottschalk G."/>
            <person name="Buckel W."/>
            <person name="Daniel R."/>
        </authorList>
    </citation>
    <scope>NUCLEOTIDE SEQUENCE [LARGE SCALE GENOMIC DNA]</scope>
    <source>
        <strain evidence="14 16">X2</strain>
    </source>
</reference>
<dbReference type="Gene3D" id="3.40.1350.10">
    <property type="match status" value="1"/>
</dbReference>
<dbReference type="GO" id="GO:0006281">
    <property type="term" value="P:DNA repair"/>
    <property type="evidence" value="ECO:0007669"/>
    <property type="project" value="UniProtKB-KW"/>
</dbReference>
<evidence type="ECO:0000256" key="6">
    <source>
        <dbReference type="ARBA" id="ARBA00022759"/>
    </source>
</evidence>
<evidence type="ECO:0000256" key="3">
    <source>
        <dbReference type="ARBA" id="ARBA00022490"/>
    </source>
</evidence>
<dbReference type="InterPro" id="IPR011856">
    <property type="entry name" value="tRNA_endonuc-like_dom_sf"/>
</dbReference>
<evidence type="ECO:0000313" key="15">
    <source>
        <dbReference type="EMBL" id="SHE60130.1"/>
    </source>
</evidence>
<evidence type="ECO:0000256" key="12">
    <source>
        <dbReference type="ARBA" id="ARBA00023447"/>
    </source>
</evidence>
<evidence type="ECO:0000256" key="2">
    <source>
        <dbReference type="ARBA" id="ARBA00004496"/>
    </source>
</evidence>
<comment type="similarity">
    <text evidence="12">Belongs to the RecU family.</text>
</comment>
<dbReference type="AlphaFoldDB" id="A0A0X1U7R7"/>
<evidence type="ECO:0000256" key="8">
    <source>
        <dbReference type="ARBA" id="ARBA00022801"/>
    </source>
</evidence>
<keyword evidence="10" id="KW-0233">DNA recombination</keyword>
<keyword evidence="5" id="KW-0479">Metal-binding</keyword>
<dbReference type="Pfam" id="PF03838">
    <property type="entry name" value="RecU"/>
    <property type="match status" value="1"/>
</dbReference>
<evidence type="ECO:0000313" key="17">
    <source>
        <dbReference type="Proteomes" id="UP000184204"/>
    </source>
</evidence>
<dbReference type="InterPro" id="IPR011335">
    <property type="entry name" value="Restrct_endonuc-II-like"/>
</dbReference>
<dbReference type="GO" id="GO:0005737">
    <property type="term" value="C:cytoplasm"/>
    <property type="evidence" value="ECO:0007669"/>
    <property type="project" value="UniProtKB-SubCell"/>
</dbReference>
<dbReference type="GO" id="GO:0004519">
    <property type="term" value="F:endonuclease activity"/>
    <property type="evidence" value="ECO:0007669"/>
    <property type="project" value="UniProtKB-KW"/>
</dbReference>
<gene>
    <name evidence="14" type="ORF">CPRO_13790</name>
    <name evidence="15" type="ORF">SAMN02745151_01190</name>
</gene>